<evidence type="ECO:0000256" key="4">
    <source>
        <dbReference type="SAM" id="MobiDB-lite"/>
    </source>
</evidence>
<evidence type="ECO:0000256" key="2">
    <source>
        <dbReference type="ARBA" id="ARBA00023125"/>
    </source>
</evidence>
<dbReference type="HOGENOM" id="CLU_019175_2_0_9"/>
<dbReference type="PROSITE" id="PS01124">
    <property type="entry name" value="HTH_ARAC_FAMILY_2"/>
    <property type="match status" value="1"/>
</dbReference>
<dbReference type="GO" id="GO:0043565">
    <property type="term" value="F:sequence-specific DNA binding"/>
    <property type="evidence" value="ECO:0007669"/>
    <property type="project" value="InterPro"/>
</dbReference>
<dbReference type="Gene3D" id="1.10.10.60">
    <property type="entry name" value="Homeodomain-like"/>
    <property type="match status" value="2"/>
</dbReference>
<dbReference type="Proteomes" id="UP000007523">
    <property type="component" value="Chromosome"/>
</dbReference>
<dbReference type="KEGG" id="pmq:PM3016_2291"/>
<dbReference type="InterPro" id="IPR020449">
    <property type="entry name" value="Tscrpt_reg_AraC-type_HTH"/>
</dbReference>
<organism evidence="7 8">
    <name type="scientific">Paenibacillus mucilaginosus 3016</name>
    <dbReference type="NCBI Taxonomy" id="1116391"/>
    <lineage>
        <taxon>Bacteria</taxon>
        <taxon>Bacillati</taxon>
        <taxon>Bacillota</taxon>
        <taxon>Bacilli</taxon>
        <taxon>Bacillales</taxon>
        <taxon>Paenibacillaceae</taxon>
        <taxon>Paenibacillus</taxon>
    </lineage>
</organism>
<dbReference type="STRING" id="1116391.PM3016_2291"/>
<dbReference type="GO" id="GO:0003700">
    <property type="term" value="F:DNA-binding transcription factor activity"/>
    <property type="evidence" value="ECO:0007669"/>
    <property type="project" value="InterPro"/>
</dbReference>
<accession>H6NJA0</accession>
<evidence type="ECO:0000313" key="7">
    <source>
        <dbReference type="EMBL" id="AFC29179.1"/>
    </source>
</evidence>
<dbReference type="PRINTS" id="PR00032">
    <property type="entry name" value="HTHARAC"/>
</dbReference>
<dbReference type="InterPro" id="IPR041522">
    <property type="entry name" value="CdaR_GGDEF"/>
</dbReference>
<keyword evidence="2" id="KW-0238">DNA-binding</keyword>
<keyword evidence="5" id="KW-1133">Transmembrane helix</keyword>
<feature type="transmembrane region" description="Helical" evidence="5">
    <location>
        <begin position="20"/>
        <end position="43"/>
    </location>
</feature>
<sequence>MLSKLWTPLASGSKPELRKVLIIASLLATVPVLIMGAVAYFTASGRFIEEIREANRQTMLQIQQRIDEKLITLEKIALQNAVNPTLSRFVSLSNPEEDFETLGLTMTLLNSIQVLIEDIDAVYLYRPDQHLVVSPNRGLVGEEVLPEYVREAVSLNPSKVWLDHKLESELVRDGFHQVTFVRRINTSGQTPAGYLIVNLNDTAFFRVFSNMKLGSRELVIVTPSGNVFADGSSSLLQNPLAQYPFFQELMNSDEREMLMTEQVDGSPMSINYLKSNYNGWKYVTMIPYSDLTQHLQKIKQTTFLICLLLVLISVTATGVLSKRWYRALQSLMDLIKNKGGLAEAPHSQNEFAVIRHYFDSLHENNEILREQIQESMPLLRANFIQNLLTEPFHSSMIERAEYYNIPVQHAYYTVLCIELDNTRGHTEQDSNLFHYAVINISKEMISHHAEGLVIRMHNGHIAILINHDAEEPSLADLKTKSFLVAEEIRSVAESLLHITVTIGIGRSYEGLGQVRTSYGEALEALKYQLVEGSGRVLFVGQIKAETSSFAYPYDLEQQLLTCLKLANMDKISTLLDDFAQALRAEIVSHEHVRQSFIQLIAASLRGLYEIDPNSTRVHDYNLYERLNELNTSDKIVGWLKAEVYPPMVGHINTRTASRNHSTIQKALDYMHEHYDTDLSMPQLASMISIPVSQFSHLFKVEVGMFFSEYLIALRMEKARELLETTDFKISDIAEKLRYNNSQNFIRVFKKMNGMTPGEYRTRHAKEKPEQKAAQGVNK</sequence>
<dbReference type="PANTHER" id="PTHR43280:SF10">
    <property type="entry name" value="REGULATORY PROTEIN POCR"/>
    <property type="match status" value="1"/>
</dbReference>
<evidence type="ECO:0000313" key="8">
    <source>
        <dbReference type="Proteomes" id="UP000007523"/>
    </source>
</evidence>
<feature type="transmembrane region" description="Helical" evidence="5">
    <location>
        <begin position="301"/>
        <end position="320"/>
    </location>
</feature>
<feature type="region of interest" description="Disordered" evidence="4">
    <location>
        <begin position="759"/>
        <end position="778"/>
    </location>
</feature>
<evidence type="ECO:0000256" key="5">
    <source>
        <dbReference type="SAM" id="Phobius"/>
    </source>
</evidence>
<dbReference type="RefSeq" id="WP_014369575.1">
    <property type="nucleotide sequence ID" value="NC_016935.1"/>
</dbReference>
<dbReference type="Pfam" id="PF17853">
    <property type="entry name" value="GGDEF_2"/>
    <property type="match status" value="1"/>
</dbReference>
<evidence type="ECO:0000256" key="3">
    <source>
        <dbReference type="ARBA" id="ARBA00023163"/>
    </source>
</evidence>
<evidence type="ECO:0000256" key="1">
    <source>
        <dbReference type="ARBA" id="ARBA00023015"/>
    </source>
</evidence>
<dbReference type="SMART" id="SM00342">
    <property type="entry name" value="HTH_ARAC"/>
    <property type="match status" value="1"/>
</dbReference>
<feature type="domain" description="HTH araC/xylS-type" evidence="6">
    <location>
        <begin position="664"/>
        <end position="762"/>
    </location>
</feature>
<dbReference type="AlphaFoldDB" id="H6NJA0"/>
<dbReference type="SUPFAM" id="SSF46689">
    <property type="entry name" value="Homeodomain-like"/>
    <property type="match status" value="2"/>
</dbReference>
<keyword evidence="5" id="KW-0812">Transmembrane</keyword>
<dbReference type="EMBL" id="CP003235">
    <property type="protein sequence ID" value="AFC29179.1"/>
    <property type="molecule type" value="Genomic_DNA"/>
</dbReference>
<gene>
    <name evidence="7" type="ORF">PM3016_2291</name>
</gene>
<keyword evidence="1" id="KW-0805">Transcription regulation</keyword>
<keyword evidence="3" id="KW-0804">Transcription</keyword>
<dbReference type="CDD" id="cd18774">
    <property type="entry name" value="PDC2_HK_sensor"/>
    <property type="match status" value="1"/>
</dbReference>
<protein>
    <submittedName>
        <fullName evidence="7">AraC family transcriptional regulator</fullName>
    </submittedName>
</protein>
<dbReference type="InterPro" id="IPR018062">
    <property type="entry name" value="HTH_AraC-typ_CS"/>
</dbReference>
<name>H6NJA0_9BACL</name>
<dbReference type="PROSITE" id="PS00041">
    <property type="entry name" value="HTH_ARAC_FAMILY_1"/>
    <property type="match status" value="1"/>
</dbReference>
<dbReference type="PANTHER" id="PTHR43280">
    <property type="entry name" value="ARAC-FAMILY TRANSCRIPTIONAL REGULATOR"/>
    <property type="match status" value="1"/>
</dbReference>
<keyword evidence="5" id="KW-0472">Membrane</keyword>
<dbReference type="InterPro" id="IPR018060">
    <property type="entry name" value="HTH_AraC"/>
</dbReference>
<dbReference type="InterPro" id="IPR009057">
    <property type="entry name" value="Homeodomain-like_sf"/>
</dbReference>
<proteinExistence type="predicted"/>
<dbReference type="Pfam" id="PF12833">
    <property type="entry name" value="HTH_18"/>
    <property type="match status" value="1"/>
</dbReference>
<evidence type="ECO:0000259" key="6">
    <source>
        <dbReference type="PROSITE" id="PS01124"/>
    </source>
</evidence>
<keyword evidence="8" id="KW-1185">Reference proteome</keyword>
<reference evidence="7 8" key="1">
    <citation type="journal article" date="2012" name="J. Bacteriol.">
        <title>Complete Genome Sequence of Paenibacillus mucilaginosus 3016, a Bacterium Functional as Microbial Fertilizer.</title>
        <authorList>
            <person name="Ma M."/>
            <person name="Wang Z."/>
            <person name="Li L."/>
            <person name="Jiang X."/>
            <person name="Guan D."/>
            <person name="Cao F."/>
            <person name="Chen H."/>
            <person name="Wang X."/>
            <person name="Shen D."/>
            <person name="Du B."/>
            <person name="Li J."/>
        </authorList>
    </citation>
    <scope>NUCLEOTIDE SEQUENCE [LARGE SCALE GENOMIC DNA]</scope>
    <source>
        <strain evidence="7 8">3016</strain>
    </source>
</reference>